<comment type="caution">
    <text evidence="1">The sequence shown here is derived from an EMBL/GenBank/DDBJ whole genome shotgun (WGS) entry which is preliminary data.</text>
</comment>
<dbReference type="EMBL" id="CAXIEN010000493">
    <property type="protein sequence ID" value="CAL1299302.1"/>
    <property type="molecule type" value="Genomic_DNA"/>
</dbReference>
<accession>A0AAV2BSZ7</accession>
<proteinExistence type="predicted"/>
<evidence type="ECO:0008006" key="3">
    <source>
        <dbReference type="Google" id="ProtNLM"/>
    </source>
</evidence>
<reference evidence="1 2" key="1">
    <citation type="submission" date="2024-04" db="EMBL/GenBank/DDBJ databases">
        <authorList>
            <person name="Rising A."/>
            <person name="Reimegard J."/>
            <person name="Sonavane S."/>
            <person name="Akerstrom W."/>
            <person name="Nylinder S."/>
            <person name="Hedman E."/>
            <person name="Kallberg Y."/>
        </authorList>
    </citation>
    <scope>NUCLEOTIDE SEQUENCE [LARGE SCALE GENOMIC DNA]</scope>
</reference>
<sequence length="43" mass="5219">IEERKNPKRDDKDADPLKLRTKVPFRCWPLRREPPEDEREDGS</sequence>
<dbReference type="AlphaFoldDB" id="A0AAV2BSZ7"/>
<keyword evidence="2" id="KW-1185">Reference proteome</keyword>
<evidence type="ECO:0000313" key="2">
    <source>
        <dbReference type="Proteomes" id="UP001497382"/>
    </source>
</evidence>
<evidence type="ECO:0000313" key="1">
    <source>
        <dbReference type="EMBL" id="CAL1299302.1"/>
    </source>
</evidence>
<organism evidence="1 2">
    <name type="scientific">Larinioides sclopetarius</name>
    <dbReference type="NCBI Taxonomy" id="280406"/>
    <lineage>
        <taxon>Eukaryota</taxon>
        <taxon>Metazoa</taxon>
        <taxon>Ecdysozoa</taxon>
        <taxon>Arthropoda</taxon>
        <taxon>Chelicerata</taxon>
        <taxon>Arachnida</taxon>
        <taxon>Araneae</taxon>
        <taxon>Araneomorphae</taxon>
        <taxon>Entelegynae</taxon>
        <taxon>Araneoidea</taxon>
        <taxon>Araneidae</taxon>
        <taxon>Larinioides</taxon>
    </lineage>
</organism>
<gene>
    <name evidence="1" type="ORF">LARSCL_LOCUS21277</name>
</gene>
<name>A0AAV2BSZ7_9ARAC</name>
<feature type="non-terminal residue" evidence="1">
    <location>
        <position position="1"/>
    </location>
</feature>
<dbReference type="Proteomes" id="UP001497382">
    <property type="component" value="Unassembled WGS sequence"/>
</dbReference>
<protein>
    <recommendedName>
        <fullName evidence="3">Proopiomelanocortin</fullName>
    </recommendedName>
</protein>